<feature type="transmembrane region" description="Helical" evidence="1">
    <location>
        <begin position="407"/>
        <end position="429"/>
    </location>
</feature>
<keyword evidence="1" id="KW-1133">Transmembrane helix</keyword>
<keyword evidence="1" id="KW-0472">Membrane</keyword>
<evidence type="ECO:0008006" key="4">
    <source>
        <dbReference type="Google" id="ProtNLM"/>
    </source>
</evidence>
<feature type="transmembrane region" description="Helical" evidence="1">
    <location>
        <begin position="59"/>
        <end position="80"/>
    </location>
</feature>
<proteinExistence type="predicted"/>
<reference evidence="3" key="1">
    <citation type="journal article" date="2019" name="Int. J. Syst. Evol. Microbiol.">
        <title>The Global Catalogue of Microorganisms (GCM) 10K type strain sequencing project: providing services to taxonomists for standard genome sequencing and annotation.</title>
        <authorList>
            <consortium name="The Broad Institute Genomics Platform"/>
            <consortium name="The Broad Institute Genome Sequencing Center for Infectious Disease"/>
            <person name="Wu L."/>
            <person name="Ma J."/>
        </authorList>
    </citation>
    <scope>NUCLEOTIDE SEQUENCE [LARGE SCALE GENOMIC DNA]</scope>
    <source>
        <strain evidence="3">CGMCC 1.12376</strain>
    </source>
</reference>
<gene>
    <name evidence="2" type="ORF">ACFSBH_17885</name>
</gene>
<name>A0ABW4HVB5_9BACI</name>
<keyword evidence="3" id="KW-1185">Reference proteome</keyword>
<keyword evidence="1" id="KW-0812">Transmembrane</keyword>
<dbReference type="Proteomes" id="UP001597221">
    <property type="component" value="Unassembled WGS sequence"/>
</dbReference>
<organism evidence="2 3">
    <name type="scientific">Oceanobacillus luteolus</name>
    <dbReference type="NCBI Taxonomy" id="1274358"/>
    <lineage>
        <taxon>Bacteria</taxon>
        <taxon>Bacillati</taxon>
        <taxon>Bacillota</taxon>
        <taxon>Bacilli</taxon>
        <taxon>Bacillales</taxon>
        <taxon>Bacillaceae</taxon>
        <taxon>Oceanobacillus</taxon>
    </lineage>
</organism>
<feature type="transmembrane region" description="Helical" evidence="1">
    <location>
        <begin position="127"/>
        <end position="154"/>
    </location>
</feature>
<feature type="transmembrane region" description="Helical" evidence="1">
    <location>
        <begin position="263"/>
        <end position="281"/>
    </location>
</feature>
<feature type="transmembrane region" description="Helical" evidence="1">
    <location>
        <begin position="449"/>
        <end position="467"/>
    </location>
</feature>
<feature type="transmembrane region" description="Helical" evidence="1">
    <location>
        <begin position="367"/>
        <end position="395"/>
    </location>
</feature>
<feature type="transmembrane region" description="Helical" evidence="1">
    <location>
        <begin position="201"/>
        <end position="223"/>
    </location>
</feature>
<dbReference type="RefSeq" id="WP_251515126.1">
    <property type="nucleotide sequence ID" value="NZ_JAMBON010000023.1"/>
</dbReference>
<protein>
    <recommendedName>
        <fullName evidence="4">DUF401 family protein</fullName>
    </recommendedName>
</protein>
<feature type="transmembrane region" description="Helical" evidence="1">
    <location>
        <begin position="32"/>
        <end position="52"/>
    </location>
</feature>
<feature type="transmembrane region" description="Helical" evidence="1">
    <location>
        <begin position="324"/>
        <end position="342"/>
    </location>
</feature>
<dbReference type="EMBL" id="JBHUDE010000158">
    <property type="protein sequence ID" value="MFD1609491.1"/>
    <property type="molecule type" value="Genomic_DNA"/>
</dbReference>
<feature type="transmembrane region" description="Helical" evidence="1">
    <location>
        <begin position="174"/>
        <end position="195"/>
    </location>
</feature>
<sequence length="468" mass="52386">MKALAKWGLSLSITLYGLLHFITYFYQNESLLFFLSISGISMIIFAVIILSVKRMKMPIVLVSIGIIILMYSDTSLGNGIMSGFLQMRNMIGLLILVPLISWVLREEPYMEAIVSLGNKFLNTSRRFYLGTISFVQVIAYFLLFGSIQMVYHFINEILKDEKGEAWENFKGTALLRGFALSTLWVVSIPSFVFVVEIMDASLYLSILQGFGMAVVGVLIALFFSRLEEKKYGVDLTAGVQSEFAEVLDANHGQVRVKRDFQEFCLLFLSLFGTIFILQAFIEMDLLILIPLVVAGWIVLYYLYKKRPQKLARQLKSHIKNDIFHETYQFCMMLGSGMLIYALNQTSFAKNVVEGIYSLQSAVPFLNLLYFLPFIVVILGFCGLGPLTVMVLVGGILSGLDLPYPPEVIVLAVTSGSAISILLSPLIMPIITLSSVNGLSGFKNGIGFNWKYALILYIVVQVYVQLMAA</sequence>
<evidence type="ECO:0000313" key="2">
    <source>
        <dbReference type="EMBL" id="MFD1609491.1"/>
    </source>
</evidence>
<feature type="transmembrane region" description="Helical" evidence="1">
    <location>
        <begin position="287"/>
        <end position="303"/>
    </location>
</feature>
<accession>A0ABW4HVB5</accession>
<comment type="caution">
    <text evidence="2">The sequence shown here is derived from an EMBL/GenBank/DDBJ whole genome shotgun (WGS) entry which is preliminary data.</text>
</comment>
<evidence type="ECO:0000313" key="3">
    <source>
        <dbReference type="Proteomes" id="UP001597221"/>
    </source>
</evidence>
<feature type="transmembrane region" description="Helical" evidence="1">
    <location>
        <begin position="7"/>
        <end position="26"/>
    </location>
</feature>
<evidence type="ECO:0000256" key="1">
    <source>
        <dbReference type="SAM" id="Phobius"/>
    </source>
</evidence>